<name>A0A9C7BQH3_9VIRU</name>
<evidence type="ECO:0000313" key="1">
    <source>
        <dbReference type="EMBL" id="BDT62520.1"/>
    </source>
</evidence>
<protein>
    <submittedName>
        <fullName evidence="1">Uncharacterized protein</fullName>
    </submittedName>
</protein>
<accession>A0A9C7BQH3</accession>
<organism evidence="1">
    <name type="scientific">Melicertus latisulcatus pemonivirus</name>
    <dbReference type="NCBI Taxonomy" id="2984278"/>
    <lineage>
        <taxon>Viruses</taxon>
        <taxon>Viruses incertae sedis</taxon>
        <taxon>Naldaviricetes</taxon>
        <taxon>Nimaviridae</taxon>
    </lineage>
</organism>
<proteinExistence type="predicted"/>
<dbReference type="EMBL" id="LC738875">
    <property type="protein sequence ID" value="BDT62520.1"/>
    <property type="molecule type" value="Genomic_DNA"/>
</dbReference>
<reference evidence="1" key="1">
    <citation type="submission" date="2022-10" db="EMBL/GenBank/DDBJ databases">
        <title>Genome sequences of endogenous nimaviruses in decapod crustaceans.</title>
        <authorList>
            <person name="Kawato S."/>
            <person name="Nozaki R."/>
            <person name="Kondo H."/>
            <person name="Hirono I."/>
        </authorList>
    </citation>
    <scope>NUCLEOTIDE SEQUENCE</scope>
    <source>
        <strain evidence="1">Okinawa2016</strain>
    </source>
</reference>
<sequence length="105" mass="11521">MSVANPAPLVVVKPVGEGATLCFGTSETLPTAYSGNPAARTLAVNVFEVTVTPRPSRDAPHTHPLIKEMFAYKLSDDCYRLMRPHRKFMLDTRSTGGIWDFVSLV</sequence>